<evidence type="ECO:0000256" key="12">
    <source>
        <dbReference type="ARBA" id="ARBA00023212"/>
    </source>
</evidence>
<evidence type="ECO:0000256" key="7">
    <source>
        <dbReference type="ARBA" id="ARBA00022490"/>
    </source>
</evidence>
<protein>
    <recommendedName>
        <fullName evidence="5">DASH complex subunit ASK1</fullName>
    </recommendedName>
</protein>
<feature type="compositionally biased region" description="Polar residues" evidence="16">
    <location>
        <begin position="1"/>
        <end position="21"/>
    </location>
</feature>
<comment type="subcellular location">
    <subcellularLocation>
        <location evidence="3">Chromosome</location>
        <location evidence="3">Centromere</location>
        <location evidence="3">Kinetochore</location>
    </subcellularLocation>
    <subcellularLocation>
        <location evidence="2">Cytoplasm</location>
        <location evidence="2">Cytoskeleton</location>
        <location evidence="2">Spindle</location>
    </subcellularLocation>
    <subcellularLocation>
        <location evidence="1">Nucleus</location>
    </subcellularLocation>
</comment>
<organism evidence="17 18">
    <name type="scientific">Ceraceosorus bombacis</name>
    <dbReference type="NCBI Taxonomy" id="401625"/>
    <lineage>
        <taxon>Eukaryota</taxon>
        <taxon>Fungi</taxon>
        <taxon>Dikarya</taxon>
        <taxon>Basidiomycota</taxon>
        <taxon>Ustilaginomycotina</taxon>
        <taxon>Exobasidiomycetes</taxon>
        <taxon>Ceraceosorales</taxon>
        <taxon>Ceraceosoraceae</taxon>
        <taxon>Ceraceosorus</taxon>
    </lineage>
</organism>
<evidence type="ECO:0000256" key="9">
    <source>
        <dbReference type="ARBA" id="ARBA00022701"/>
    </source>
</evidence>
<proteinExistence type="inferred from homology"/>
<evidence type="ECO:0000256" key="15">
    <source>
        <dbReference type="ARBA" id="ARBA00023328"/>
    </source>
</evidence>
<evidence type="ECO:0000256" key="2">
    <source>
        <dbReference type="ARBA" id="ARBA00004186"/>
    </source>
</evidence>
<feature type="compositionally biased region" description="Low complexity" evidence="16">
    <location>
        <begin position="209"/>
        <end position="224"/>
    </location>
</feature>
<evidence type="ECO:0000256" key="5">
    <source>
        <dbReference type="ARBA" id="ARBA00014520"/>
    </source>
</evidence>
<keyword evidence="15" id="KW-0137">Centromere</keyword>
<evidence type="ECO:0000256" key="3">
    <source>
        <dbReference type="ARBA" id="ARBA00004629"/>
    </source>
</evidence>
<keyword evidence="7" id="KW-0963">Cytoplasm</keyword>
<name>A0A0P1BIQ0_9BASI</name>
<feature type="region of interest" description="Disordered" evidence="16">
    <location>
        <begin position="138"/>
        <end position="283"/>
    </location>
</feature>
<dbReference type="Proteomes" id="UP000054845">
    <property type="component" value="Unassembled WGS sequence"/>
</dbReference>
<evidence type="ECO:0000256" key="14">
    <source>
        <dbReference type="ARBA" id="ARBA00023306"/>
    </source>
</evidence>
<dbReference type="PANTHER" id="PTHR28200">
    <property type="entry name" value="DASH COMPLEX SUBUNIT ASK1"/>
    <property type="match status" value="1"/>
</dbReference>
<dbReference type="GO" id="GO:0051301">
    <property type="term" value="P:cell division"/>
    <property type="evidence" value="ECO:0007669"/>
    <property type="project" value="UniProtKB-KW"/>
</dbReference>
<keyword evidence="6" id="KW-0158">Chromosome</keyword>
<dbReference type="GO" id="GO:0008608">
    <property type="term" value="P:attachment of spindle microtubules to kinetochore"/>
    <property type="evidence" value="ECO:0007669"/>
    <property type="project" value="InterPro"/>
</dbReference>
<evidence type="ECO:0000256" key="10">
    <source>
        <dbReference type="ARBA" id="ARBA00022776"/>
    </source>
</evidence>
<evidence type="ECO:0000256" key="6">
    <source>
        <dbReference type="ARBA" id="ARBA00022454"/>
    </source>
</evidence>
<keyword evidence="14" id="KW-0131">Cell cycle</keyword>
<evidence type="ECO:0000256" key="11">
    <source>
        <dbReference type="ARBA" id="ARBA00022838"/>
    </source>
</evidence>
<evidence type="ECO:0000313" key="18">
    <source>
        <dbReference type="Proteomes" id="UP000054845"/>
    </source>
</evidence>
<dbReference type="Pfam" id="PF08655">
    <property type="entry name" value="DASH_Ask1"/>
    <property type="match status" value="1"/>
</dbReference>
<evidence type="ECO:0000256" key="8">
    <source>
        <dbReference type="ARBA" id="ARBA00022618"/>
    </source>
</evidence>
<dbReference type="PANTHER" id="PTHR28200:SF1">
    <property type="entry name" value="DASH COMPLEX SUBUNIT ASK1"/>
    <property type="match status" value="1"/>
</dbReference>
<reference evidence="17 18" key="1">
    <citation type="submission" date="2014-09" db="EMBL/GenBank/DDBJ databases">
        <authorList>
            <person name="Magalhaes I.L.F."/>
            <person name="Oliveira U."/>
            <person name="Santos F.R."/>
            <person name="Vidigal T.H.D.A."/>
            <person name="Brescovit A.D."/>
            <person name="Santos A.J."/>
        </authorList>
    </citation>
    <scope>NUCLEOTIDE SEQUENCE [LARGE SCALE GENOMIC DNA]</scope>
</reference>
<evidence type="ECO:0000313" key="17">
    <source>
        <dbReference type="EMBL" id="CEH15725.1"/>
    </source>
</evidence>
<comment type="similarity">
    <text evidence="4">Belongs to the DASH complex ASK1 family.</text>
</comment>
<keyword evidence="11" id="KW-0995">Kinetochore</keyword>
<evidence type="ECO:0000256" key="4">
    <source>
        <dbReference type="ARBA" id="ARBA00010731"/>
    </source>
</evidence>
<dbReference type="GO" id="GO:0044732">
    <property type="term" value="C:mitotic spindle pole body"/>
    <property type="evidence" value="ECO:0007669"/>
    <property type="project" value="TreeGrafter"/>
</dbReference>
<dbReference type="AlphaFoldDB" id="A0A0P1BIQ0"/>
<evidence type="ECO:0000256" key="13">
    <source>
        <dbReference type="ARBA" id="ARBA00023242"/>
    </source>
</evidence>
<keyword evidence="9" id="KW-0493">Microtubule</keyword>
<feature type="region of interest" description="Disordered" evidence="16">
    <location>
        <begin position="1"/>
        <end position="24"/>
    </location>
</feature>
<feature type="compositionally biased region" description="Basic and acidic residues" evidence="16">
    <location>
        <begin position="235"/>
        <end position="246"/>
    </location>
</feature>
<sequence length="283" mass="29350">MASGRQTTGFGASTASGSHNIPSDLPIGEQLMHVDQAITLTLQEIDANFAQAHQIVTGRILPAVKRYGVASARTWQGARFWKHFFEVSAARLLDEDEGGLGEVQEDEEDEPADLGTGLSRIALTHGADGVDKLLLPADDEESDSDSLSSSEESDGAPTAAGGRQAGGVTGDPSGQYSVSGWTASSMASSGSSRARTIDQDTLFGIRPPAQGQGASGTASASGAGRTNHSSTASSKRGEAKAEHEGFRPWGQVEEQGTVHGGRGLLDERDNTYSAPSPTPAARD</sequence>
<keyword evidence="18" id="KW-1185">Reference proteome</keyword>
<dbReference type="GO" id="GO:0005874">
    <property type="term" value="C:microtubule"/>
    <property type="evidence" value="ECO:0007669"/>
    <property type="project" value="UniProtKB-KW"/>
</dbReference>
<dbReference type="STRING" id="401625.A0A0P1BIQ0"/>
<dbReference type="OrthoDB" id="5573898at2759"/>
<accession>A0A0P1BIQ0</accession>
<dbReference type="EMBL" id="CCYA01000272">
    <property type="protein sequence ID" value="CEH15725.1"/>
    <property type="molecule type" value="Genomic_DNA"/>
</dbReference>
<evidence type="ECO:0000256" key="1">
    <source>
        <dbReference type="ARBA" id="ARBA00004123"/>
    </source>
</evidence>
<keyword evidence="12" id="KW-0206">Cytoskeleton</keyword>
<dbReference type="GO" id="GO:0042729">
    <property type="term" value="C:DASH complex"/>
    <property type="evidence" value="ECO:0007669"/>
    <property type="project" value="InterPro"/>
</dbReference>
<keyword evidence="10" id="KW-0498">Mitosis</keyword>
<feature type="compositionally biased region" description="Low complexity" evidence="16">
    <location>
        <begin position="177"/>
        <end position="192"/>
    </location>
</feature>
<evidence type="ECO:0000256" key="16">
    <source>
        <dbReference type="SAM" id="MobiDB-lite"/>
    </source>
</evidence>
<keyword evidence="8" id="KW-0132">Cell division</keyword>
<dbReference type="InterPro" id="IPR013964">
    <property type="entry name" value="DASH_Ask1"/>
</dbReference>
<dbReference type="GO" id="GO:0072686">
    <property type="term" value="C:mitotic spindle"/>
    <property type="evidence" value="ECO:0007669"/>
    <property type="project" value="InterPro"/>
</dbReference>
<keyword evidence="13" id="KW-0539">Nucleus</keyword>